<feature type="compositionally biased region" description="Polar residues" evidence="1">
    <location>
        <begin position="165"/>
        <end position="176"/>
    </location>
</feature>
<gene>
    <name evidence="2" type="ORF">V5N11_014685</name>
</gene>
<dbReference type="Proteomes" id="UP001558713">
    <property type="component" value="Unassembled WGS sequence"/>
</dbReference>
<dbReference type="EMBL" id="JBANAX010000184">
    <property type="protein sequence ID" value="KAL1219314.1"/>
    <property type="molecule type" value="Genomic_DNA"/>
</dbReference>
<evidence type="ECO:0000256" key="1">
    <source>
        <dbReference type="SAM" id="MobiDB-lite"/>
    </source>
</evidence>
<name>A0ABD1BQ67_CARAN</name>
<evidence type="ECO:0000313" key="2">
    <source>
        <dbReference type="EMBL" id="KAL1219314.1"/>
    </source>
</evidence>
<sequence length="183" mass="21629">MTRNDWSMKLDDALWAYRATYKTPIRTTSFNLLYGKSCHILVELEYKEMWATKLLHFDLKTTEEKRFIQLNELDEIRLGAYESSKIYKERTKAFHEKRIVSRDFKVGDKVLLFNMRLKLFPGKLKSHWSGLFIIKEVREYGAYVLTNKNGEKFVVNGQRMKPYMTSDTPREGTSVSFAEPYSV</sequence>
<dbReference type="PANTHER" id="PTHR48475">
    <property type="entry name" value="RIBONUCLEASE H"/>
    <property type="match status" value="1"/>
</dbReference>
<dbReference type="PANTHER" id="PTHR48475:SF1">
    <property type="entry name" value="RNASE H TYPE-1 DOMAIN-CONTAINING PROTEIN"/>
    <property type="match status" value="1"/>
</dbReference>
<evidence type="ECO:0000313" key="3">
    <source>
        <dbReference type="Proteomes" id="UP001558713"/>
    </source>
</evidence>
<comment type="caution">
    <text evidence="2">The sequence shown here is derived from an EMBL/GenBank/DDBJ whole genome shotgun (WGS) entry which is preliminary data.</text>
</comment>
<protein>
    <submittedName>
        <fullName evidence="2">Uncharacterized protein</fullName>
    </submittedName>
</protein>
<reference evidence="2 3" key="1">
    <citation type="submission" date="2024-04" db="EMBL/GenBank/DDBJ databases">
        <title>Genome assembly C_amara_ONT_v2.</title>
        <authorList>
            <person name="Yant L."/>
            <person name="Moore C."/>
            <person name="Slenker M."/>
        </authorList>
    </citation>
    <scope>NUCLEOTIDE SEQUENCE [LARGE SCALE GENOMIC DNA]</scope>
    <source>
        <tissue evidence="2">Leaf</tissue>
    </source>
</reference>
<feature type="region of interest" description="Disordered" evidence="1">
    <location>
        <begin position="164"/>
        <end position="183"/>
    </location>
</feature>
<organism evidence="2 3">
    <name type="scientific">Cardamine amara subsp. amara</name>
    <dbReference type="NCBI Taxonomy" id="228776"/>
    <lineage>
        <taxon>Eukaryota</taxon>
        <taxon>Viridiplantae</taxon>
        <taxon>Streptophyta</taxon>
        <taxon>Embryophyta</taxon>
        <taxon>Tracheophyta</taxon>
        <taxon>Spermatophyta</taxon>
        <taxon>Magnoliopsida</taxon>
        <taxon>eudicotyledons</taxon>
        <taxon>Gunneridae</taxon>
        <taxon>Pentapetalae</taxon>
        <taxon>rosids</taxon>
        <taxon>malvids</taxon>
        <taxon>Brassicales</taxon>
        <taxon>Brassicaceae</taxon>
        <taxon>Cardamineae</taxon>
        <taxon>Cardamine</taxon>
    </lineage>
</organism>
<keyword evidence="3" id="KW-1185">Reference proteome</keyword>
<proteinExistence type="predicted"/>
<dbReference type="AlphaFoldDB" id="A0ABD1BQ67"/>
<accession>A0ABD1BQ67</accession>